<evidence type="ECO:0000256" key="5">
    <source>
        <dbReference type="ARBA" id="ARBA00023049"/>
    </source>
</evidence>
<dbReference type="InterPro" id="IPR001915">
    <property type="entry name" value="Peptidase_M48"/>
</dbReference>
<feature type="transmembrane region" description="Helical" evidence="7">
    <location>
        <begin position="5"/>
        <end position="26"/>
    </location>
</feature>
<keyword evidence="10" id="KW-1185">Reference proteome</keyword>
<keyword evidence="1 6" id="KW-0645">Protease</keyword>
<dbReference type="Proteomes" id="UP000239471">
    <property type="component" value="Unassembled WGS sequence"/>
</dbReference>
<proteinExistence type="inferred from homology"/>
<keyword evidence="7" id="KW-1133">Transmembrane helix</keyword>
<keyword evidence="3 6" id="KW-0378">Hydrolase</keyword>
<dbReference type="AlphaFoldDB" id="A0A2T0BBM9"/>
<name>A0A2T0BBM9_9CLOT</name>
<feature type="transmembrane region" description="Helical" evidence="7">
    <location>
        <begin position="67"/>
        <end position="84"/>
    </location>
</feature>
<evidence type="ECO:0000256" key="4">
    <source>
        <dbReference type="ARBA" id="ARBA00022833"/>
    </source>
</evidence>
<protein>
    <submittedName>
        <fullName evidence="9">Heat shock protein HtpX</fullName>
    </submittedName>
</protein>
<evidence type="ECO:0000313" key="9">
    <source>
        <dbReference type="EMBL" id="PRR81300.1"/>
    </source>
</evidence>
<comment type="similarity">
    <text evidence="6">Belongs to the peptidase M48 family.</text>
</comment>
<evidence type="ECO:0000256" key="7">
    <source>
        <dbReference type="SAM" id="Phobius"/>
    </source>
</evidence>
<evidence type="ECO:0000313" key="10">
    <source>
        <dbReference type="Proteomes" id="UP000239471"/>
    </source>
</evidence>
<dbReference type="GO" id="GO:0046872">
    <property type="term" value="F:metal ion binding"/>
    <property type="evidence" value="ECO:0007669"/>
    <property type="project" value="UniProtKB-KW"/>
</dbReference>
<feature type="transmembrane region" description="Helical" evidence="7">
    <location>
        <begin position="290"/>
        <end position="309"/>
    </location>
</feature>
<keyword evidence="9" id="KW-0346">Stress response</keyword>
<dbReference type="RefSeq" id="WP_106060539.1">
    <property type="nucleotide sequence ID" value="NZ_PVXQ01000032.1"/>
</dbReference>
<organism evidence="9 10">
    <name type="scientific">Clostridium vincentii</name>
    <dbReference type="NCBI Taxonomy" id="52704"/>
    <lineage>
        <taxon>Bacteria</taxon>
        <taxon>Bacillati</taxon>
        <taxon>Bacillota</taxon>
        <taxon>Clostridia</taxon>
        <taxon>Eubacteriales</taxon>
        <taxon>Clostridiaceae</taxon>
        <taxon>Clostridium</taxon>
    </lineage>
</organism>
<dbReference type="GO" id="GO:0004222">
    <property type="term" value="F:metalloendopeptidase activity"/>
    <property type="evidence" value="ECO:0007669"/>
    <property type="project" value="InterPro"/>
</dbReference>
<dbReference type="Pfam" id="PF01435">
    <property type="entry name" value="Peptidase_M48"/>
    <property type="match status" value="1"/>
</dbReference>
<keyword evidence="5 6" id="KW-0482">Metalloprotease</keyword>
<evidence type="ECO:0000256" key="6">
    <source>
        <dbReference type="RuleBase" id="RU003983"/>
    </source>
</evidence>
<feature type="transmembrane region" description="Helical" evidence="7">
    <location>
        <begin position="177"/>
        <end position="198"/>
    </location>
</feature>
<evidence type="ECO:0000256" key="1">
    <source>
        <dbReference type="ARBA" id="ARBA00022670"/>
    </source>
</evidence>
<dbReference type="Gene3D" id="3.30.2010.10">
    <property type="entry name" value="Metalloproteases ('zincins'), catalytic domain"/>
    <property type="match status" value="1"/>
</dbReference>
<feature type="transmembrane region" description="Helical" evidence="7">
    <location>
        <begin position="104"/>
        <end position="128"/>
    </location>
</feature>
<comment type="caution">
    <text evidence="9">The sequence shown here is derived from an EMBL/GenBank/DDBJ whole genome shotgun (WGS) entry which is preliminary data.</text>
</comment>
<dbReference type="GO" id="GO:0006508">
    <property type="term" value="P:proteolysis"/>
    <property type="evidence" value="ECO:0007669"/>
    <property type="project" value="UniProtKB-KW"/>
</dbReference>
<feature type="transmembrane region" description="Helical" evidence="7">
    <location>
        <begin position="321"/>
        <end position="339"/>
    </location>
</feature>
<gene>
    <name evidence="9" type="ORF">CLVI_26190</name>
</gene>
<keyword evidence="7" id="KW-0472">Membrane</keyword>
<reference evidence="9 10" key="1">
    <citation type="submission" date="2018-03" db="EMBL/GenBank/DDBJ databases">
        <title>Genome sequence of Clostridium vincentii DSM 10228.</title>
        <authorList>
            <person name="Poehlein A."/>
            <person name="Daniel R."/>
        </authorList>
    </citation>
    <scope>NUCLEOTIDE SEQUENCE [LARGE SCALE GENOMIC DNA]</scope>
    <source>
        <strain evidence="9 10">DSM 10228</strain>
    </source>
</reference>
<sequence>MKKFIVRTVMTFSLIFISLFAITMFLEYKNKDKLNTQVKVEYKVSDGEIVVPDTPAKVEANYEFSQVFFYSGLAISLASPLLFFKYGGTAVIKKIGFKKKILEAGCFCLLYGVFTEFLIFPKALFSAFYRARLVGLSTASFSDFMGRYFQRSMFYALEMLPIAMIVYIIFIKRKRWYIYVSIILVLIAIGGAYISPYIDEMQNDLESMEDGELKNSILELAKNSGVEDLDIRVVEKSNITNSVNAYMTGIGGSRRIVFWDTTLKLSNKEILAIAAHEMGHYEMNHIQKSITLSVFMTIFLILVSHNIMCKYKGREYRLIDNIPKMLFILNILLVVAAPIETAYSRKMEYAADQFAMEATNDGYTNGSLEIRFIQQNLSPIDVNSLYKWLVYDHPTVKDRIEHSNEFIENMK</sequence>
<feature type="domain" description="Peptidase M48" evidence="8">
    <location>
        <begin position="209"/>
        <end position="402"/>
    </location>
</feature>
<feature type="transmembrane region" description="Helical" evidence="7">
    <location>
        <begin position="148"/>
        <end position="170"/>
    </location>
</feature>
<comment type="cofactor">
    <cofactor evidence="6">
        <name>Zn(2+)</name>
        <dbReference type="ChEBI" id="CHEBI:29105"/>
    </cofactor>
    <text evidence="6">Binds 1 zinc ion per subunit.</text>
</comment>
<keyword evidence="4 6" id="KW-0862">Zinc</keyword>
<dbReference type="EMBL" id="PVXQ01000032">
    <property type="protein sequence ID" value="PRR81300.1"/>
    <property type="molecule type" value="Genomic_DNA"/>
</dbReference>
<keyword evidence="7" id="KW-0812">Transmembrane</keyword>
<evidence type="ECO:0000259" key="8">
    <source>
        <dbReference type="Pfam" id="PF01435"/>
    </source>
</evidence>
<keyword evidence="2" id="KW-0479">Metal-binding</keyword>
<dbReference type="OrthoDB" id="9781930at2"/>
<evidence type="ECO:0000256" key="2">
    <source>
        <dbReference type="ARBA" id="ARBA00022723"/>
    </source>
</evidence>
<evidence type="ECO:0000256" key="3">
    <source>
        <dbReference type="ARBA" id="ARBA00022801"/>
    </source>
</evidence>
<dbReference type="PANTHER" id="PTHR10120">
    <property type="entry name" value="CAAX PRENYL PROTEASE 1"/>
    <property type="match status" value="1"/>
</dbReference>
<accession>A0A2T0BBM9</accession>